<proteinExistence type="predicted"/>
<sequence>MILFNSILASVGDRTTPILRRIEQGSRWRASEAGEKYFSKDSFEDRKPSDLRELFQLLVLLKNNIASLQVLIEQWECRESSQGRERPRRTRNDEQKYRKAIKQKVAQFEDHVCVIKSIAGRIEFLITLVNNAEEAIRSKKSLQEAENITLFTYVTVFFLPVGLAVSIFSMSGAPPHNVLIDMVVTAAIALLVTVGVLWCVLNHMVPISVIEYMTRNRSNQQIKEMGPTKDISRMDRNLDTRFLRLLSRAPRDRDGSTGRNDDIEGQTRHGSESESVKST</sequence>
<dbReference type="Proteomes" id="UP000247810">
    <property type="component" value="Unassembled WGS sequence"/>
</dbReference>
<evidence type="ECO:0000256" key="2">
    <source>
        <dbReference type="SAM" id="Phobius"/>
    </source>
</evidence>
<dbReference type="Pfam" id="PF01544">
    <property type="entry name" value="CorA"/>
    <property type="match status" value="1"/>
</dbReference>
<keyword evidence="2" id="KW-0812">Transmembrane</keyword>
<dbReference type="InterPro" id="IPR002523">
    <property type="entry name" value="MgTranspt_CorA/ZnTranspt_ZntB"/>
</dbReference>
<feature type="transmembrane region" description="Helical" evidence="2">
    <location>
        <begin position="182"/>
        <end position="205"/>
    </location>
</feature>
<organism evidence="3 4">
    <name type="scientific">Aspergillus ellipticus CBS 707.79</name>
    <dbReference type="NCBI Taxonomy" id="1448320"/>
    <lineage>
        <taxon>Eukaryota</taxon>
        <taxon>Fungi</taxon>
        <taxon>Dikarya</taxon>
        <taxon>Ascomycota</taxon>
        <taxon>Pezizomycotina</taxon>
        <taxon>Eurotiomycetes</taxon>
        <taxon>Eurotiomycetidae</taxon>
        <taxon>Eurotiales</taxon>
        <taxon>Aspergillaceae</taxon>
        <taxon>Aspergillus</taxon>
        <taxon>Aspergillus subgen. Circumdati</taxon>
    </lineage>
</organism>
<dbReference type="EMBL" id="KZ826077">
    <property type="protein sequence ID" value="PYH88624.1"/>
    <property type="molecule type" value="Genomic_DNA"/>
</dbReference>
<evidence type="ECO:0000313" key="3">
    <source>
        <dbReference type="EMBL" id="PYH88624.1"/>
    </source>
</evidence>
<dbReference type="Gene3D" id="1.20.58.340">
    <property type="entry name" value="Magnesium transport protein CorA, transmembrane region"/>
    <property type="match status" value="1"/>
</dbReference>
<keyword evidence="2" id="KW-1133">Transmembrane helix</keyword>
<dbReference type="OrthoDB" id="5361176at2759"/>
<protein>
    <submittedName>
        <fullName evidence="3">Uncharacterized protein</fullName>
    </submittedName>
</protein>
<dbReference type="VEuPathDB" id="FungiDB:BO71DRAFT_403709"/>
<feature type="transmembrane region" description="Helical" evidence="2">
    <location>
        <begin position="148"/>
        <end position="170"/>
    </location>
</feature>
<keyword evidence="4" id="KW-1185">Reference proteome</keyword>
<keyword evidence="2" id="KW-0472">Membrane</keyword>
<dbReference type="STRING" id="1448320.A0A319CTX8"/>
<evidence type="ECO:0000256" key="1">
    <source>
        <dbReference type="SAM" id="MobiDB-lite"/>
    </source>
</evidence>
<gene>
    <name evidence="3" type="ORF">BO71DRAFT_403709</name>
</gene>
<dbReference type="AlphaFoldDB" id="A0A319CTX8"/>
<dbReference type="GO" id="GO:0046873">
    <property type="term" value="F:metal ion transmembrane transporter activity"/>
    <property type="evidence" value="ECO:0007669"/>
    <property type="project" value="InterPro"/>
</dbReference>
<name>A0A319CTX8_9EURO</name>
<dbReference type="GO" id="GO:0016020">
    <property type="term" value="C:membrane"/>
    <property type="evidence" value="ECO:0007669"/>
    <property type="project" value="InterPro"/>
</dbReference>
<evidence type="ECO:0000313" key="4">
    <source>
        <dbReference type="Proteomes" id="UP000247810"/>
    </source>
</evidence>
<reference evidence="3 4" key="1">
    <citation type="submission" date="2018-02" db="EMBL/GenBank/DDBJ databases">
        <title>The genomes of Aspergillus section Nigri reveals drivers in fungal speciation.</title>
        <authorList>
            <consortium name="DOE Joint Genome Institute"/>
            <person name="Vesth T.C."/>
            <person name="Nybo J."/>
            <person name="Theobald S."/>
            <person name="Brandl J."/>
            <person name="Frisvad J.C."/>
            <person name="Nielsen K.F."/>
            <person name="Lyhne E.K."/>
            <person name="Kogle M.E."/>
            <person name="Kuo A."/>
            <person name="Riley R."/>
            <person name="Clum A."/>
            <person name="Nolan M."/>
            <person name="Lipzen A."/>
            <person name="Salamov A."/>
            <person name="Henrissat B."/>
            <person name="Wiebenga A."/>
            <person name="De vries R.P."/>
            <person name="Grigoriev I.V."/>
            <person name="Mortensen U.H."/>
            <person name="Andersen M.R."/>
            <person name="Baker S.E."/>
        </authorList>
    </citation>
    <scope>NUCLEOTIDE SEQUENCE [LARGE SCALE GENOMIC DNA]</scope>
    <source>
        <strain evidence="3 4">CBS 707.79</strain>
    </source>
</reference>
<accession>A0A319CTX8</accession>
<feature type="region of interest" description="Disordered" evidence="1">
    <location>
        <begin position="249"/>
        <end position="279"/>
    </location>
</feature>